<organism evidence="1 2">
    <name type="scientific">Candidatus Onthovivens merdipullorum</name>
    <dbReference type="NCBI Taxonomy" id="2840889"/>
    <lineage>
        <taxon>Bacteria</taxon>
        <taxon>Bacillati</taxon>
        <taxon>Bacillota</taxon>
        <taxon>Bacilli</taxon>
        <taxon>Bacillales</taxon>
        <taxon>Candidatus Onthovivens</taxon>
    </lineage>
</organism>
<comment type="caution">
    <text evidence="1">The sequence shown here is derived from an EMBL/GenBank/DDBJ whole genome shotgun (WGS) entry which is preliminary data.</text>
</comment>
<sequence length="69" mass="7794">MFNNTGIPCNNLFTSAVKEYIGIDCEVVERTNESITIVLLFTDAPMTIKCTFRNTESVTKFITNIELID</sequence>
<protein>
    <submittedName>
        <fullName evidence="1">Uncharacterized protein</fullName>
    </submittedName>
</protein>
<evidence type="ECO:0000313" key="2">
    <source>
        <dbReference type="Proteomes" id="UP000823613"/>
    </source>
</evidence>
<dbReference type="EMBL" id="JADIMY010000002">
    <property type="protein sequence ID" value="MBO8426972.1"/>
    <property type="molecule type" value="Genomic_DNA"/>
</dbReference>
<dbReference type="Proteomes" id="UP000823613">
    <property type="component" value="Unassembled WGS sequence"/>
</dbReference>
<evidence type="ECO:0000313" key="1">
    <source>
        <dbReference type="EMBL" id="MBO8426972.1"/>
    </source>
</evidence>
<proteinExistence type="predicted"/>
<reference evidence="1" key="1">
    <citation type="submission" date="2020-10" db="EMBL/GenBank/DDBJ databases">
        <authorList>
            <person name="Gilroy R."/>
        </authorList>
    </citation>
    <scope>NUCLEOTIDE SEQUENCE</scope>
    <source>
        <strain evidence="1">11159</strain>
    </source>
</reference>
<reference evidence="1" key="2">
    <citation type="journal article" date="2021" name="PeerJ">
        <title>Extensive microbial diversity within the chicken gut microbiome revealed by metagenomics and culture.</title>
        <authorList>
            <person name="Gilroy R."/>
            <person name="Ravi A."/>
            <person name="Getino M."/>
            <person name="Pursley I."/>
            <person name="Horton D.L."/>
            <person name="Alikhan N.F."/>
            <person name="Baker D."/>
            <person name="Gharbi K."/>
            <person name="Hall N."/>
            <person name="Watson M."/>
            <person name="Adriaenssens E.M."/>
            <person name="Foster-Nyarko E."/>
            <person name="Jarju S."/>
            <person name="Secka A."/>
            <person name="Antonio M."/>
            <person name="Oren A."/>
            <person name="Chaudhuri R.R."/>
            <person name="La Ragione R."/>
            <person name="Hildebrand F."/>
            <person name="Pallen M.J."/>
        </authorList>
    </citation>
    <scope>NUCLEOTIDE SEQUENCE</scope>
    <source>
        <strain evidence="1">11159</strain>
    </source>
</reference>
<gene>
    <name evidence="1" type="ORF">IAC58_00170</name>
</gene>
<dbReference type="AlphaFoldDB" id="A0A9D9DH97"/>
<accession>A0A9D9DH97</accession>
<name>A0A9D9DH97_9BACL</name>